<evidence type="ECO:0000313" key="4">
    <source>
        <dbReference type="Proteomes" id="UP001231924"/>
    </source>
</evidence>
<accession>A0ABT7MHE3</accession>
<organism evidence="3 4">
    <name type="scientific">Actinomycetospora termitidis</name>
    <dbReference type="NCBI Taxonomy" id="3053470"/>
    <lineage>
        <taxon>Bacteria</taxon>
        <taxon>Bacillati</taxon>
        <taxon>Actinomycetota</taxon>
        <taxon>Actinomycetes</taxon>
        <taxon>Pseudonocardiales</taxon>
        <taxon>Pseudonocardiaceae</taxon>
        <taxon>Actinomycetospora</taxon>
    </lineage>
</organism>
<evidence type="ECO:0000259" key="2">
    <source>
        <dbReference type="Pfam" id="PF01734"/>
    </source>
</evidence>
<keyword evidence="1" id="KW-0443">Lipid metabolism</keyword>
<dbReference type="InterPro" id="IPR016035">
    <property type="entry name" value="Acyl_Trfase/lysoPLipase"/>
</dbReference>
<evidence type="ECO:0000256" key="1">
    <source>
        <dbReference type="ARBA" id="ARBA00023098"/>
    </source>
</evidence>
<gene>
    <name evidence="3" type="ORF">QRT03_29160</name>
</gene>
<protein>
    <submittedName>
        <fullName evidence="3">Patatin-like phospholipase family protein</fullName>
    </submittedName>
</protein>
<dbReference type="Proteomes" id="UP001231924">
    <property type="component" value="Unassembled WGS sequence"/>
</dbReference>
<dbReference type="RefSeq" id="WP_286056676.1">
    <property type="nucleotide sequence ID" value="NZ_JASVWF010000009.1"/>
</dbReference>
<keyword evidence="4" id="KW-1185">Reference proteome</keyword>
<reference evidence="3 4" key="1">
    <citation type="submission" date="2023-06" db="EMBL/GenBank/DDBJ databases">
        <title>Actinomycetospora Odt1-22.</title>
        <authorList>
            <person name="Supong K."/>
        </authorList>
    </citation>
    <scope>NUCLEOTIDE SEQUENCE [LARGE SCALE GENOMIC DNA]</scope>
    <source>
        <strain evidence="3 4">Odt1-22</strain>
    </source>
</reference>
<feature type="domain" description="PNPLA" evidence="2">
    <location>
        <begin position="11"/>
        <end position="209"/>
    </location>
</feature>
<dbReference type="Pfam" id="PF01734">
    <property type="entry name" value="Patatin"/>
    <property type="match status" value="1"/>
</dbReference>
<proteinExistence type="predicted"/>
<dbReference type="SUPFAM" id="SSF52151">
    <property type="entry name" value="FabD/lysophospholipase-like"/>
    <property type="match status" value="1"/>
</dbReference>
<name>A0ABT7MHE3_9PSEU</name>
<sequence length="423" mass="45392">MTISVPRRLALACQGGGSHTAFSAGALARFFDVGAVTAGEVVGISGTSGGAINALITWSCLVRGRPDEVGDALAGFWADNAASGPLERWLNVVMVGAGVGQNLGLVPPLNPHLLPPALDGREEFRRLLRRHVDFDALPVDSEGRHPRLVLGAVEILSGRFRAFDSRRDRITPDTVLASAAIPTLFRGIRVGDGVHWDGLFSQNPPVSQLVDDRPDELWVLQINPSRIDREPRTTLDIAERRNELAGNLSLNQELHGIERTDRLLESGALRPDSGYRPIMVRVLEMPRVPDLLGAASKLNRDPAFLARLRRDGATQADRFLVGIGFEKAWLDGDVSGLEKLLLGASITVSAPFEPLAGDPVHAAAELLARDVTVDVTRKQLAGAELTWSVRVTRPDGTRVEGAATATVADDGIATFRLGPADEA</sequence>
<evidence type="ECO:0000313" key="3">
    <source>
        <dbReference type="EMBL" id="MDL5160070.1"/>
    </source>
</evidence>
<dbReference type="InterPro" id="IPR002641">
    <property type="entry name" value="PNPLA_dom"/>
</dbReference>
<dbReference type="Gene3D" id="3.40.1090.10">
    <property type="entry name" value="Cytosolic phospholipase A2 catalytic domain"/>
    <property type="match status" value="2"/>
</dbReference>
<comment type="caution">
    <text evidence="3">The sequence shown here is derived from an EMBL/GenBank/DDBJ whole genome shotgun (WGS) entry which is preliminary data.</text>
</comment>
<dbReference type="EMBL" id="JASVWF010000009">
    <property type="protein sequence ID" value="MDL5160070.1"/>
    <property type="molecule type" value="Genomic_DNA"/>
</dbReference>